<feature type="region of interest" description="Disordered" evidence="1">
    <location>
        <begin position="66"/>
        <end position="85"/>
    </location>
</feature>
<comment type="caution">
    <text evidence="2">The sequence shown here is derived from an EMBL/GenBank/DDBJ whole genome shotgun (WGS) entry which is preliminary data.</text>
</comment>
<dbReference type="EMBL" id="LIYD01000005">
    <property type="protein sequence ID" value="KOS07856.1"/>
    <property type="molecule type" value="Genomic_DNA"/>
</dbReference>
<dbReference type="STRING" id="1202724.AM493_18680"/>
<proteinExistence type="predicted"/>
<keyword evidence="3" id="KW-1185">Reference proteome</keyword>
<gene>
    <name evidence="2" type="ORF">AM493_18680</name>
</gene>
<feature type="compositionally biased region" description="Basic and acidic residues" evidence="1">
    <location>
        <begin position="19"/>
        <end position="28"/>
    </location>
</feature>
<dbReference type="Proteomes" id="UP000037755">
    <property type="component" value="Unassembled WGS sequence"/>
</dbReference>
<evidence type="ECO:0000313" key="3">
    <source>
        <dbReference type="Proteomes" id="UP000037755"/>
    </source>
</evidence>
<dbReference type="AlphaFoldDB" id="A0A0N0RR43"/>
<accession>A0A0N0RR43</accession>
<organism evidence="2 3">
    <name type="scientific">Flavobacterium akiainvivens</name>
    <dbReference type="NCBI Taxonomy" id="1202724"/>
    <lineage>
        <taxon>Bacteria</taxon>
        <taxon>Pseudomonadati</taxon>
        <taxon>Bacteroidota</taxon>
        <taxon>Flavobacteriia</taxon>
        <taxon>Flavobacteriales</taxon>
        <taxon>Flavobacteriaceae</taxon>
        <taxon>Flavobacterium</taxon>
    </lineage>
</organism>
<protein>
    <submittedName>
        <fullName evidence="2">Uncharacterized protein</fullName>
    </submittedName>
</protein>
<sequence>MLFTGVAVTLFASCDTRTKEQKAEDKLQAQHPYNHKLQGPGLETHENQFYISRGKPALGAKMEAQAAAGEPTEVKMAGDTLQNNK</sequence>
<dbReference type="PATRIC" id="fig|1202724.3.peg.3878"/>
<evidence type="ECO:0000256" key="1">
    <source>
        <dbReference type="SAM" id="MobiDB-lite"/>
    </source>
</evidence>
<name>A0A0N0RR43_9FLAO</name>
<evidence type="ECO:0000313" key="2">
    <source>
        <dbReference type="EMBL" id="KOS07856.1"/>
    </source>
</evidence>
<feature type="region of interest" description="Disordered" evidence="1">
    <location>
        <begin position="19"/>
        <end position="41"/>
    </location>
</feature>
<reference evidence="2 3" key="1">
    <citation type="submission" date="2015-08" db="EMBL/GenBank/DDBJ databases">
        <title>Whole genome sequence of Flavobacterium akiainvivens IK-1T, from decaying Wikstroemia oahuensis, an endemic Hawaiian shrub.</title>
        <authorList>
            <person name="Wan X."/>
            <person name="Hou S."/>
            <person name="Saito J."/>
            <person name="Donachie S."/>
        </authorList>
    </citation>
    <scope>NUCLEOTIDE SEQUENCE [LARGE SCALE GENOMIC DNA]</scope>
    <source>
        <strain evidence="2 3">IK-1</strain>
    </source>
</reference>